<proteinExistence type="predicted"/>
<dbReference type="OrthoDB" id="306876at2759"/>
<dbReference type="CDD" id="cd00063">
    <property type="entry name" value="FN3"/>
    <property type="match status" value="2"/>
</dbReference>
<dbReference type="Pfam" id="PF00892">
    <property type="entry name" value="EamA"/>
    <property type="match status" value="1"/>
</dbReference>
<dbReference type="InterPro" id="IPR037185">
    <property type="entry name" value="EmrE-like"/>
</dbReference>
<dbReference type="SUPFAM" id="SSF103481">
    <property type="entry name" value="Multidrug resistance efflux transporter EmrE"/>
    <property type="match status" value="1"/>
</dbReference>
<keyword evidence="4 6" id="KW-0472">Membrane</keyword>
<dbReference type="Proteomes" id="UP000821853">
    <property type="component" value="Chromosome 10"/>
</dbReference>
<feature type="transmembrane region" description="Helical" evidence="6">
    <location>
        <begin position="638"/>
        <end position="655"/>
    </location>
</feature>
<dbReference type="VEuPathDB" id="VectorBase:HLOH_062907"/>
<dbReference type="Pfam" id="PF00041">
    <property type="entry name" value="fn3"/>
    <property type="match status" value="1"/>
</dbReference>
<keyword evidence="2 6" id="KW-0812">Transmembrane</keyword>
<feature type="transmembrane region" description="Helical" evidence="6">
    <location>
        <begin position="571"/>
        <end position="589"/>
    </location>
</feature>
<dbReference type="PANTHER" id="PTHR22911">
    <property type="entry name" value="ACYL-MALONYL CONDENSING ENZYME-RELATED"/>
    <property type="match status" value="1"/>
</dbReference>
<feature type="transmembrane region" description="Helical" evidence="6">
    <location>
        <begin position="458"/>
        <end position="479"/>
    </location>
</feature>
<dbReference type="SUPFAM" id="SSF49265">
    <property type="entry name" value="Fibronectin type III"/>
    <property type="match status" value="2"/>
</dbReference>
<feature type="compositionally biased region" description="Basic and acidic residues" evidence="5">
    <location>
        <begin position="379"/>
        <end position="396"/>
    </location>
</feature>
<feature type="region of interest" description="Disordered" evidence="5">
    <location>
        <begin position="164"/>
        <end position="186"/>
    </location>
</feature>
<dbReference type="PANTHER" id="PTHR22911:SF6">
    <property type="entry name" value="SOLUTE CARRIER FAMILY 35 MEMBER G1"/>
    <property type="match status" value="1"/>
</dbReference>
<feature type="transmembrane region" description="Helical" evidence="6">
    <location>
        <begin position="515"/>
        <end position="534"/>
    </location>
</feature>
<evidence type="ECO:0000256" key="3">
    <source>
        <dbReference type="ARBA" id="ARBA00022989"/>
    </source>
</evidence>
<feature type="transmembrane region" description="Helical" evidence="6">
    <location>
        <begin position="485"/>
        <end position="503"/>
    </location>
</feature>
<evidence type="ECO:0000256" key="5">
    <source>
        <dbReference type="SAM" id="MobiDB-lite"/>
    </source>
</evidence>
<feature type="region of interest" description="Disordered" evidence="5">
    <location>
        <begin position="365"/>
        <end position="400"/>
    </location>
</feature>
<protein>
    <recommendedName>
        <fullName evidence="7">Fibronectin type-III domain-containing protein</fullName>
    </recommendedName>
</protein>
<evidence type="ECO:0000256" key="4">
    <source>
        <dbReference type="ARBA" id="ARBA00023136"/>
    </source>
</evidence>
<comment type="subcellular location">
    <subcellularLocation>
        <location evidence="1">Membrane</location>
        <topology evidence="1">Multi-pass membrane protein</topology>
    </subcellularLocation>
</comment>
<dbReference type="InterPro" id="IPR036116">
    <property type="entry name" value="FN3_sf"/>
</dbReference>
<dbReference type="SMART" id="SM00060">
    <property type="entry name" value="FN3"/>
    <property type="match status" value="2"/>
</dbReference>
<dbReference type="Gene3D" id="2.60.40.10">
    <property type="entry name" value="Immunoglobulins"/>
    <property type="match status" value="3"/>
</dbReference>
<evidence type="ECO:0000259" key="7">
    <source>
        <dbReference type="PROSITE" id="PS50853"/>
    </source>
</evidence>
<sequence>MPSDRGWYVCQAHNGVPPDVHRPLELKVRGVDKVLYEHTVPGAFHSALLMNLRPGSQYKAFVLAENAVGQSPQSNSVIFYTAEEAPEASPTDMDCEPVNASSIELSWKAPSEDQWNGAAKGFLRGPEGGEPRDALPYEMVPFDSQVRRVFGRLFVVRAFNAPARDRPRGSCTATRSPEANPPPAPTLYLVKTEESLVTLSWKIPKAHNASVLQYVLETRRDYTDEVSLQHFPSTTDVATVSNLESSVKYSFRLAAYNQYGRGAYSNPITESTRLKFTNRLLSGNLQQPESPFYMRSYFFIVIIACVTLVTLSAVISWACVKRALIAQDRRNKAAAARLRSRPSLSGAYSPRWVHDPRVFDDNYDTPWDASDVQRAPNRGGRDMAEHDYQQGGREDQAATTQSLRRAIRTLHNRRPPERESSWSSFTRMVDDEVARRQARPTESAVLLFEKNVNFFQGMFYATLNSALVGVISVLLKILYDIPTHQLTALRMSGIFVFSVPLVIHSGQPPLGHPSNHVYLFLRATAGFAGLYFRFWSMKLIPLSDVAVILASLPVFVTALARVFLNEPCGVTDTLILVLTMAGLMMSAKLPLPFSSAARADKPDPNKYKGLLFALLSTLFGAVKFLISRTVRYEHHSVTLFTYGLVGFVECLLLSTELEPYVLPRCGLGRLIFASFAVLSFLEHLVLIKALQMENAGPVSVVIAAMDVVFMFAVELILFGNIPDKYSFTGATLVSVCVFLQMAKKTVTEAQEDSLFRKLFFWLVY</sequence>
<feature type="transmembrane region" description="Helical" evidence="6">
    <location>
        <begin position="698"/>
        <end position="719"/>
    </location>
</feature>
<evidence type="ECO:0000313" key="9">
    <source>
        <dbReference type="Proteomes" id="UP000821853"/>
    </source>
</evidence>
<feature type="transmembrane region" description="Helical" evidence="6">
    <location>
        <begin position="546"/>
        <end position="564"/>
    </location>
</feature>
<comment type="caution">
    <text evidence="8">The sequence shown here is derived from an EMBL/GenBank/DDBJ whole genome shotgun (WGS) entry which is preliminary data.</text>
</comment>
<name>A0A9J6FMD1_HAELO</name>
<keyword evidence="9" id="KW-1185">Reference proteome</keyword>
<evidence type="ECO:0000256" key="2">
    <source>
        <dbReference type="ARBA" id="ARBA00022692"/>
    </source>
</evidence>
<dbReference type="InterPro" id="IPR000620">
    <property type="entry name" value="EamA_dom"/>
</dbReference>
<evidence type="ECO:0000256" key="6">
    <source>
        <dbReference type="SAM" id="Phobius"/>
    </source>
</evidence>
<evidence type="ECO:0000313" key="8">
    <source>
        <dbReference type="EMBL" id="KAH9363457.1"/>
    </source>
</evidence>
<keyword evidence="3 6" id="KW-1133">Transmembrane helix</keyword>
<accession>A0A9J6FMD1</accession>
<dbReference type="InterPro" id="IPR003961">
    <property type="entry name" value="FN3_dom"/>
</dbReference>
<feature type="transmembrane region" description="Helical" evidence="6">
    <location>
        <begin position="609"/>
        <end position="626"/>
    </location>
</feature>
<dbReference type="InterPro" id="IPR013783">
    <property type="entry name" value="Ig-like_fold"/>
</dbReference>
<feature type="domain" description="Fibronectin type-III" evidence="7">
    <location>
        <begin position="1"/>
        <end position="84"/>
    </location>
</feature>
<dbReference type="AlphaFoldDB" id="A0A9J6FMD1"/>
<dbReference type="EMBL" id="JABSTR010000002">
    <property type="protein sequence ID" value="KAH9363457.1"/>
    <property type="molecule type" value="Genomic_DNA"/>
</dbReference>
<feature type="domain" description="Fibronectin type-III" evidence="7">
    <location>
        <begin position="181"/>
        <end position="275"/>
    </location>
</feature>
<feature type="transmembrane region" description="Helical" evidence="6">
    <location>
        <begin position="667"/>
        <end position="686"/>
    </location>
</feature>
<organism evidence="8 9">
    <name type="scientific">Haemaphysalis longicornis</name>
    <name type="common">Bush tick</name>
    <dbReference type="NCBI Taxonomy" id="44386"/>
    <lineage>
        <taxon>Eukaryota</taxon>
        <taxon>Metazoa</taxon>
        <taxon>Ecdysozoa</taxon>
        <taxon>Arthropoda</taxon>
        <taxon>Chelicerata</taxon>
        <taxon>Arachnida</taxon>
        <taxon>Acari</taxon>
        <taxon>Parasitiformes</taxon>
        <taxon>Ixodida</taxon>
        <taxon>Ixodoidea</taxon>
        <taxon>Ixodidae</taxon>
        <taxon>Haemaphysalinae</taxon>
        <taxon>Haemaphysalis</taxon>
    </lineage>
</organism>
<dbReference type="GO" id="GO:0016020">
    <property type="term" value="C:membrane"/>
    <property type="evidence" value="ECO:0007669"/>
    <property type="project" value="UniProtKB-SubCell"/>
</dbReference>
<feature type="transmembrane region" description="Helical" evidence="6">
    <location>
        <begin position="297"/>
        <end position="320"/>
    </location>
</feature>
<reference evidence="8 9" key="1">
    <citation type="journal article" date="2020" name="Cell">
        <title>Large-Scale Comparative Analyses of Tick Genomes Elucidate Their Genetic Diversity and Vector Capacities.</title>
        <authorList>
            <consortium name="Tick Genome and Microbiome Consortium (TIGMIC)"/>
            <person name="Jia N."/>
            <person name="Wang J."/>
            <person name="Shi W."/>
            <person name="Du L."/>
            <person name="Sun Y."/>
            <person name="Zhan W."/>
            <person name="Jiang J.F."/>
            <person name="Wang Q."/>
            <person name="Zhang B."/>
            <person name="Ji P."/>
            <person name="Bell-Sakyi L."/>
            <person name="Cui X.M."/>
            <person name="Yuan T.T."/>
            <person name="Jiang B.G."/>
            <person name="Yang W.F."/>
            <person name="Lam T.T."/>
            <person name="Chang Q.C."/>
            <person name="Ding S.J."/>
            <person name="Wang X.J."/>
            <person name="Zhu J.G."/>
            <person name="Ruan X.D."/>
            <person name="Zhao L."/>
            <person name="Wei J.T."/>
            <person name="Ye R.Z."/>
            <person name="Que T.C."/>
            <person name="Du C.H."/>
            <person name="Zhou Y.H."/>
            <person name="Cheng J.X."/>
            <person name="Dai P.F."/>
            <person name="Guo W.B."/>
            <person name="Han X.H."/>
            <person name="Huang E.J."/>
            <person name="Li L.F."/>
            <person name="Wei W."/>
            <person name="Gao Y.C."/>
            <person name="Liu J.Z."/>
            <person name="Shao H.Z."/>
            <person name="Wang X."/>
            <person name="Wang C.C."/>
            <person name="Yang T.C."/>
            <person name="Huo Q.B."/>
            <person name="Li W."/>
            <person name="Chen H.Y."/>
            <person name="Chen S.E."/>
            <person name="Zhou L.G."/>
            <person name="Ni X.B."/>
            <person name="Tian J.H."/>
            <person name="Sheng Y."/>
            <person name="Liu T."/>
            <person name="Pan Y.S."/>
            <person name="Xia L.Y."/>
            <person name="Li J."/>
            <person name="Zhao F."/>
            <person name="Cao W.C."/>
        </authorList>
    </citation>
    <scope>NUCLEOTIDE SEQUENCE [LARGE SCALE GENOMIC DNA]</scope>
    <source>
        <strain evidence="8">HaeL-2018</strain>
    </source>
</reference>
<dbReference type="PROSITE" id="PS50853">
    <property type="entry name" value="FN3"/>
    <property type="match status" value="2"/>
</dbReference>
<evidence type="ECO:0000256" key="1">
    <source>
        <dbReference type="ARBA" id="ARBA00004141"/>
    </source>
</evidence>
<gene>
    <name evidence="8" type="ORF">HPB48_021836</name>
</gene>